<sequence>MDGGNWLISWFGHRLIGWLVDLEPHNFADGEDKNYPDQRACQRVEKEIFQCISLAVWQHQLDNGANDISALLNDTCDEGNHFSTRAPNFEKWTALNKVIIVYS</sequence>
<organism evidence="1 2">
    <name type="scientific">Rhizobium laguerreae</name>
    <dbReference type="NCBI Taxonomy" id="1076926"/>
    <lineage>
        <taxon>Bacteria</taxon>
        <taxon>Pseudomonadati</taxon>
        <taxon>Pseudomonadota</taxon>
        <taxon>Alphaproteobacteria</taxon>
        <taxon>Hyphomicrobiales</taxon>
        <taxon>Rhizobiaceae</taxon>
        <taxon>Rhizobium/Agrobacterium group</taxon>
        <taxon>Rhizobium</taxon>
    </lineage>
</organism>
<accession>A0A7Y2W607</accession>
<evidence type="ECO:0000313" key="2">
    <source>
        <dbReference type="Proteomes" id="UP000530654"/>
    </source>
</evidence>
<proteinExistence type="predicted"/>
<dbReference type="Proteomes" id="UP000530654">
    <property type="component" value="Unassembled WGS sequence"/>
</dbReference>
<evidence type="ECO:0000313" key="1">
    <source>
        <dbReference type="EMBL" id="NNH64217.1"/>
    </source>
</evidence>
<dbReference type="AlphaFoldDB" id="A0A7Y2W607"/>
<name>A0A7Y2W607_9HYPH</name>
<comment type="caution">
    <text evidence="1">The sequence shown here is derived from an EMBL/GenBank/DDBJ whole genome shotgun (WGS) entry which is preliminary data.</text>
</comment>
<protein>
    <submittedName>
        <fullName evidence="1">Uncharacterized protein</fullName>
    </submittedName>
</protein>
<reference evidence="1 2" key="1">
    <citation type="submission" date="2020-04" db="EMBL/GenBank/DDBJ databases">
        <title>Rhizobium bacterial biofertilizers improve the content of phenolic compounds of Lactuca sativa L. under non-saline and saline-stress conditions.</title>
        <authorList>
            <person name="Ayuso-Calles M."/>
            <person name="Garcia-Estevez I."/>
            <person name="Jimenez-Gomez A."/>
            <person name="Flores-Felix J.D."/>
            <person name="Escribano-Bailon M."/>
            <person name="Rivas R."/>
        </authorList>
    </citation>
    <scope>NUCLEOTIDE SEQUENCE [LARGE SCALE GENOMIC DNA]</scope>
    <source>
        <strain evidence="1 2">GPTR02</strain>
    </source>
</reference>
<dbReference type="EMBL" id="JABEQY010000010">
    <property type="protein sequence ID" value="NNH64217.1"/>
    <property type="molecule type" value="Genomic_DNA"/>
</dbReference>
<gene>
    <name evidence="1" type="ORF">HLI17_13100</name>
</gene>